<dbReference type="GO" id="GO:0016020">
    <property type="term" value="C:membrane"/>
    <property type="evidence" value="ECO:0007669"/>
    <property type="project" value="UniProtKB-SubCell"/>
</dbReference>
<proteinExistence type="predicted"/>
<organism evidence="8 9">
    <name type="scientific">Lophium mytilinum</name>
    <dbReference type="NCBI Taxonomy" id="390894"/>
    <lineage>
        <taxon>Eukaryota</taxon>
        <taxon>Fungi</taxon>
        <taxon>Dikarya</taxon>
        <taxon>Ascomycota</taxon>
        <taxon>Pezizomycotina</taxon>
        <taxon>Dothideomycetes</taxon>
        <taxon>Pleosporomycetidae</taxon>
        <taxon>Mytilinidiales</taxon>
        <taxon>Mytilinidiaceae</taxon>
        <taxon>Lophium</taxon>
    </lineage>
</organism>
<dbReference type="GO" id="GO:0071944">
    <property type="term" value="C:cell periphery"/>
    <property type="evidence" value="ECO:0007669"/>
    <property type="project" value="UniProtKB-ARBA"/>
</dbReference>
<evidence type="ECO:0000256" key="3">
    <source>
        <dbReference type="ARBA" id="ARBA00022989"/>
    </source>
</evidence>
<keyword evidence="7" id="KW-0732">Signal</keyword>
<dbReference type="EMBL" id="MU004198">
    <property type="protein sequence ID" value="KAF2489651.1"/>
    <property type="molecule type" value="Genomic_DNA"/>
</dbReference>
<protein>
    <recommendedName>
        <fullName evidence="10">Extracellular membrane protein CFEM domain-containing protein</fullName>
    </recommendedName>
</protein>
<dbReference type="Proteomes" id="UP000799750">
    <property type="component" value="Unassembled WGS sequence"/>
</dbReference>
<dbReference type="OrthoDB" id="3946741at2759"/>
<evidence type="ECO:0008006" key="10">
    <source>
        <dbReference type="Google" id="ProtNLM"/>
    </source>
</evidence>
<comment type="subcellular location">
    <subcellularLocation>
        <location evidence="1">Membrane</location>
        <topology evidence="1">Single-pass membrane protein</topology>
    </subcellularLocation>
</comment>
<dbReference type="AlphaFoldDB" id="A0A6A6QBX5"/>
<feature type="chain" id="PRO_5025553118" description="Extracellular membrane protein CFEM domain-containing protein" evidence="7">
    <location>
        <begin position="20"/>
        <end position="824"/>
    </location>
</feature>
<evidence type="ECO:0000313" key="9">
    <source>
        <dbReference type="Proteomes" id="UP000799750"/>
    </source>
</evidence>
<evidence type="ECO:0000313" key="8">
    <source>
        <dbReference type="EMBL" id="KAF2489651.1"/>
    </source>
</evidence>
<dbReference type="PANTHER" id="PTHR15549">
    <property type="entry name" value="PAIRED IMMUNOGLOBULIN-LIKE TYPE 2 RECEPTOR"/>
    <property type="match status" value="1"/>
</dbReference>
<keyword evidence="2 6" id="KW-0812">Transmembrane</keyword>
<feature type="compositionally biased region" description="Basic residues" evidence="5">
    <location>
        <begin position="601"/>
        <end position="613"/>
    </location>
</feature>
<feature type="region of interest" description="Disordered" evidence="5">
    <location>
        <begin position="540"/>
        <end position="781"/>
    </location>
</feature>
<evidence type="ECO:0000256" key="5">
    <source>
        <dbReference type="SAM" id="MobiDB-lite"/>
    </source>
</evidence>
<keyword evidence="4 6" id="KW-0472">Membrane</keyword>
<feature type="region of interest" description="Disordered" evidence="5">
    <location>
        <begin position="141"/>
        <end position="161"/>
    </location>
</feature>
<gene>
    <name evidence="8" type="ORF">BU16DRAFT_531167</name>
</gene>
<feature type="region of interest" description="Disordered" evidence="5">
    <location>
        <begin position="486"/>
        <end position="518"/>
    </location>
</feature>
<name>A0A6A6QBX5_9PEZI</name>
<feature type="compositionally biased region" description="Polar residues" evidence="5">
    <location>
        <begin position="681"/>
        <end position="714"/>
    </location>
</feature>
<dbReference type="InterPro" id="IPR051694">
    <property type="entry name" value="Immunoregulatory_rcpt-like"/>
</dbReference>
<feature type="region of interest" description="Disordered" evidence="5">
    <location>
        <begin position="263"/>
        <end position="291"/>
    </location>
</feature>
<evidence type="ECO:0000256" key="7">
    <source>
        <dbReference type="SAM" id="SignalP"/>
    </source>
</evidence>
<keyword evidence="3 6" id="KW-1133">Transmembrane helix</keyword>
<evidence type="ECO:0000256" key="1">
    <source>
        <dbReference type="ARBA" id="ARBA00004167"/>
    </source>
</evidence>
<evidence type="ECO:0000256" key="2">
    <source>
        <dbReference type="ARBA" id="ARBA00022692"/>
    </source>
</evidence>
<evidence type="ECO:0000256" key="6">
    <source>
        <dbReference type="SAM" id="Phobius"/>
    </source>
</evidence>
<evidence type="ECO:0000256" key="4">
    <source>
        <dbReference type="ARBA" id="ARBA00023136"/>
    </source>
</evidence>
<feature type="compositionally biased region" description="Low complexity" evidence="5">
    <location>
        <begin position="614"/>
        <end position="628"/>
    </location>
</feature>
<feature type="transmembrane region" description="Helical" evidence="6">
    <location>
        <begin position="218"/>
        <end position="242"/>
    </location>
</feature>
<feature type="compositionally biased region" description="Acidic residues" evidence="5">
    <location>
        <begin position="644"/>
        <end position="657"/>
    </location>
</feature>
<reference evidence="8" key="1">
    <citation type="journal article" date="2020" name="Stud. Mycol.">
        <title>101 Dothideomycetes genomes: a test case for predicting lifestyles and emergence of pathogens.</title>
        <authorList>
            <person name="Haridas S."/>
            <person name="Albert R."/>
            <person name="Binder M."/>
            <person name="Bloem J."/>
            <person name="Labutti K."/>
            <person name="Salamov A."/>
            <person name="Andreopoulos B."/>
            <person name="Baker S."/>
            <person name="Barry K."/>
            <person name="Bills G."/>
            <person name="Bluhm B."/>
            <person name="Cannon C."/>
            <person name="Castanera R."/>
            <person name="Culley D."/>
            <person name="Daum C."/>
            <person name="Ezra D."/>
            <person name="Gonzalez J."/>
            <person name="Henrissat B."/>
            <person name="Kuo A."/>
            <person name="Liang C."/>
            <person name="Lipzen A."/>
            <person name="Lutzoni F."/>
            <person name="Magnuson J."/>
            <person name="Mondo S."/>
            <person name="Nolan M."/>
            <person name="Ohm R."/>
            <person name="Pangilinan J."/>
            <person name="Park H.-J."/>
            <person name="Ramirez L."/>
            <person name="Alfaro M."/>
            <person name="Sun H."/>
            <person name="Tritt A."/>
            <person name="Yoshinaga Y."/>
            <person name="Zwiers L.-H."/>
            <person name="Turgeon B."/>
            <person name="Goodwin S."/>
            <person name="Spatafora J."/>
            <person name="Crous P."/>
            <person name="Grigoriev I."/>
        </authorList>
    </citation>
    <scope>NUCLEOTIDE SEQUENCE</scope>
    <source>
        <strain evidence="8">CBS 269.34</strain>
    </source>
</reference>
<accession>A0A6A6QBX5</accession>
<keyword evidence="9" id="KW-1185">Reference proteome</keyword>
<feature type="signal peptide" evidence="7">
    <location>
        <begin position="1"/>
        <end position="19"/>
    </location>
</feature>
<sequence>MLFSHFKRLCIIGPSLILALPQPSTTSLPNALPSSLQSTVPECARQCLESALYTSFPVACTSQIDLGCLCSRYSTHGSSLGEVSLGCLYASCASVPDDQASKAFNVCVGQKDAVLPTQSALTVTALETTLSTFTVIATRSSTTTAHTTPPPSTLQTSAKSSTRSTASSVAASSVAASSVAAASIVPAASITLQASAASASETSTSSNQGHGTLQTAQIIGIAVAGAAVISLAVGAMVLSICLRRRHERRMLQRMDKARVLAEKNYHGPSPPSQFPLGRSTPPPASLRDPRGAGGVGVGVGLGVGVGVGVAVAQPARPVQRVGLPYPYASPSGSPDRSRLVRGEVPKLQTNMVGMSRDVGENNNGPALNVPLEEIGLAISPENDYHVSPESFVSTRTVSRLLPDKPAPLLTVPRQEQRHRSSMLRPDSALTTVTVFEEDTPLDRPEVTKLKPILPIPPLKVRGSTAPQATRSGGARAYAESYVQEIETPQTPTRPQYFKLPPFSQPEVPRPAQNHGQDRAVAQAPSLSLNIPVRHSRFQPAQTVPPIQEAVSPQRPKPSHEPTERPSSTSSLDGYIPDYYISPDKLLPRPEKLTASPEFPRHPSKSPKLVHIKSKASSMTVSRSTSVTSRSKHESMSSNTTFESADLDDPTPEDESDDMDKALSPVAESPISNLRYPKVPRASNQAVPRSPKSPLSPQRQNRNHAMQARTQSPTPSLLVKRRGEKHAQELENRLWTPEPFGQSPRRNMGSRRGHARSGSDDSMARTAQWAEARHRRQSKSVTDFETQHAYRFRGAEPEMEALKSPLWVPKLTPTRHGDELFISVV</sequence>